<proteinExistence type="predicted"/>
<dbReference type="KEGG" id="hir:HETIRDRAFT_52732"/>
<dbReference type="HOGENOM" id="CLU_003661_0_0_1"/>
<evidence type="ECO:0000256" key="6">
    <source>
        <dbReference type="SAM" id="MobiDB-lite"/>
    </source>
</evidence>
<evidence type="ECO:0000256" key="3">
    <source>
        <dbReference type="ARBA" id="ARBA00022490"/>
    </source>
</evidence>
<evidence type="ECO:0000313" key="8">
    <source>
        <dbReference type="EMBL" id="ETW77447.1"/>
    </source>
</evidence>
<name>W4JV82_HETIT</name>
<dbReference type="Gene3D" id="1.20.140.50">
    <property type="entry name" value="alix/aip1 like domains"/>
    <property type="match status" value="1"/>
</dbReference>
<dbReference type="GO" id="GO:0005768">
    <property type="term" value="C:endosome"/>
    <property type="evidence" value="ECO:0007669"/>
    <property type="project" value="UniProtKB-SubCell"/>
</dbReference>
<evidence type="ECO:0000256" key="1">
    <source>
        <dbReference type="ARBA" id="ARBA00004177"/>
    </source>
</evidence>
<feature type="compositionally biased region" description="Low complexity" evidence="6">
    <location>
        <begin position="914"/>
        <end position="933"/>
    </location>
</feature>
<feature type="compositionally biased region" description="Polar residues" evidence="6">
    <location>
        <begin position="779"/>
        <end position="790"/>
    </location>
</feature>
<sequence length="933" mass="103700">MSYQSPLVSIPKKGTDEVDWTTSIRTAIAQSYGENPDNYATEYAALQRCRQDAVRGAGSDMTARDLLYKYFGQLELLELRFPEIRVNFPWRDAFTTKLIVQTSLAYEKASVIFQIAATHSSIAASQSRSDPEGLKRAFHYLRCSAGMLTYINENFLHAPSTDLSREVIKFLVGLILAQATEVFLEKCRDEKKTSTLLSKVASQAAFMYTGLGEEVKEFMGKGIFDRNWVTVIQVKTKYFQSLTQYYRALADHAASKHGDSLVRFTLAETHAKEAHRVANSFGAMFMPPMSPNLPADAGQSLSDLTKAHLAQCTDRRAEAARDNDLIYNAVQPAPETLPAVDKTAVATPIPIQEVYATPEVQKVIGSDLFVRLIPLSVHESASVYSEEKAKLVRAEVEKAEGAAGEARSALDALGVKAGLSRFKAMVDGGLAGEDEVPVEVRRWKEDIGLIEEREGVGALIERLEKVRNEVKGELGAVGIDLEVESRDCESMRVKYDHLFTQAPSAGLSKGLRADLKSHLQALDAASASDEQVRVLWESVKGDIRLLTSDEVEQVFKDSVKSGHNRRESLLDLDMERDDDEKRKIGQLVDEIEERLGRLGKIERERDQTLKDLKDKIQTDDVSHLLLLNRRNPNVEPTIFASELEKFRPYQHRLNQTVHHQQAVLQEISSLWKTLRDLAGRGEGARKWDERERKKKEAVRRFSRARDGYMEVRDGLAKGLQFYSELSSMSSTLRRNAKDFVSSRAVERETLVSQAATSQRLTAPTPTSPPPKPPPPPQSRLDSSFASMNLGPTSPSLPPPPPSTQWNKLANALAQPAYGNVPPPHNNNTTSQPFPPAPLGSSYTSAPPAPQSYGAQSRVQLSYHTQSHQPPPSASSPYQQQPRREQNMGSPFPPPPPPVNYQSQYGAPPPPQGPYTPQQQQPQTPQYGYGQYGQ</sequence>
<evidence type="ECO:0000259" key="7">
    <source>
        <dbReference type="PROSITE" id="PS51180"/>
    </source>
</evidence>
<feature type="domain" description="BRO1" evidence="7">
    <location>
        <begin position="6"/>
        <end position="406"/>
    </location>
</feature>
<dbReference type="EMBL" id="KI925463">
    <property type="protein sequence ID" value="ETW77447.1"/>
    <property type="molecule type" value="Genomic_DNA"/>
</dbReference>
<keyword evidence="4" id="KW-0967">Endosome</keyword>
<dbReference type="CDD" id="cd09242">
    <property type="entry name" value="BRO1_ScBro1_like"/>
    <property type="match status" value="1"/>
</dbReference>
<dbReference type="PANTHER" id="PTHR23030:SF30">
    <property type="entry name" value="TYROSINE-PROTEIN PHOSPHATASE NON-RECEPTOR TYPE 23"/>
    <property type="match status" value="1"/>
</dbReference>
<feature type="region of interest" description="Disordered" evidence="6">
    <location>
        <begin position="748"/>
        <end position="933"/>
    </location>
</feature>
<dbReference type="STRING" id="747525.W4JV82"/>
<dbReference type="PROSITE" id="PS51180">
    <property type="entry name" value="BRO1"/>
    <property type="match status" value="1"/>
</dbReference>
<dbReference type="Pfam" id="PF03097">
    <property type="entry name" value="BRO1"/>
    <property type="match status" value="1"/>
</dbReference>
<dbReference type="eggNOG" id="KOG2220">
    <property type="taxonomic scope" value="Eukaryota"/>
</dbReference>
<accession>W4JV82</accession>
<dbReference type="SMART" id="SM01041">
    <property type="entry name" value="BRO1"/>
    <property type="match status" value="1"/>
</dbReference>
<reference evidence="8 9" key="1">
    <citation type="journal article" date="2012" name="New Phytol.">
        <title>Insight into trade-off between wood decay and parasitism from the genome of a fungal forest pathogen.</title>
        <authorList>
            <person name="Olson A."/>
            <person name="Aerts A."/>
            <person name="Asiegbu F."/>
            <person name="Belbahri L."/>
            <person name="Bouzid O."/>
            <person name="Broberg A."/>
            <person name="Canback B."/>
            <person name="Coutinho P.M."/>
            <person name="Cullen D."/>
            <person name="Dalman K."/>
            <person name="Deflorio G."/>
            <person name="van Diepen L.T."/>
            <person name="Dunand C."/>
            <person name="Duplessis S."/>
            <person name="Durling M."/>
            <person name="Gonthier P."/>
            <person name="Grimwood J."/>
            <person name="Fossdal C.G."/>
            <person name="Hansson D."/>
            <person name="Henrissat B."/>
            <person name="Hietala A."/>
            <person name="Himmelstrand K."/>
            <person name="Hoffmeister D."/>
            <person name="Hogberg N."/>
            <person name="James T.Y."/>
            <person name="Karlsson M."/>
            <person name="Kohler A."/>
            <person name="Kues U."/>
            <person name="Lee Y.H."/>
            <person name="Lin Y.C."/>
            <person name="Lind M."/>
            <person name="Lindquist E."/>
            <person name="Lombard V."/>
            <person name="Lucas S."/>
            <person name="Lunden K."/>
            <person name="Morin E."/>
            <person name="Murat C."/>
            <person name="Park J."/>
            <person name="Raffaello T."/>
            <person name="Rouze P."/>
            <person name="Salamov A."/>
            <person name="Schmutz J."/>
            <person name="Solheim H."/>
            <person name="Stahlberg J."/>
            <person name="Velez H."/>
            <person name="de Vries R.P."/>
            <person name="Wiebenga A."/>
            <person name="Woodward S."/>
            <person name="Yakovlev I."/>
            <person name="Garbelotto M."/>
            <person name="Martin F."/>
            <person name="Grigoriev I.V."/>
            <person name="Stenlid J."/>
        </authorList>
    </citation>
    <scope>NUCLEOTIDE SEQUENCE [LARGE SCALE GENOMIC DNA]</scope>
    <source>
        <strain evidence="8 9">TC 32-1</strain>
    </source>
</reference>
<dbReference type="RefSeq" id="XP_009550509.1">
    <property type="nucleotide sequence ID" value="XM_009552214.1"/>
</dbReference>
<organism evidence="8 9">
    <name type="scientific">Heterobasidion irregulare (strain TC 32-1)</name>
    <dbReference type="NCBI Taxonomy" id="747525"/>
    <lineage>
        <taxon>Eukaryota</taxon>
        <taxon>Fungi</taxon>
        <taxon>Dikarya</taxon>
        <taxon>Basidiomycota</taxon>
        <taxon>Agaricomycotina</taxon>
        <taxon>Agaricomycetes</taxon>
        <taxon>Russulales</taxon>
        <taxon>Bondarzewiaceae</taxon>
        <taxon>Heterobasidion</taxon>
        <taxon>Heterobasidion annosum species complex</taxon>
    </lineage>
</organism>
<dbReference type="Proteomes" id="UP000030671">
    <property type="component" value="Unassembled WGS sequence"/>
</dbReference>
<dbReference type="AlphaFoldDB" id="W4JV82"/>
<evidence type="ECO:0000256" key="5">
    <source>
        <dbReference type="ARBA" id="ARBA00041284"/>
    </source>
</evidence>
<dbReference type="InterPro" id="IPR025304">
    <property type="entry name" value="ALIX_V_dom"/>
</dbReference>
<evidence type="ECO:0000256" key="2">
    <source>
        <dbReference type="ARBA" id="ARBA00004496"/>
    </source>
</evidence>
<dbReference type="Gene3D" id="1.20.120.560">
    <property type="entry name" value="alix/aip1 in complex with the ypdl late domain"/>
    <property type="match status" value="1"/>
</dbReference>
<dbReference type="InterPro" id="IPR004328">
    <property type="entry name" value="BRO1_dom"/>
</dbReference>
<dbReference type="InParanoid" id="W4JV82"/>
<keyword evidence="3" id="KW-0963">Cytoplasm</keyword>
<dbReference type="GO" id="GO:0043328">
    <property type="term" value="P:protein transport to vacuole involved in ubiquitin-dependent protein catabolic process via the multivesicular body sorting pathway"/>
    <property type="evidence" value="ECO:0007669"/>
    <property type="project" value="TreeGrafter"/>
</dbReference>
<feature type="compositionally biased region" description="Polar residues" evidence="6">
    <location>
        <begin position="852"/>
        <end position="864"/>
    </location>
</feature>
<feature type="compositionally biased region" description="Polar residues" evidence="6">
    <location>
        <begin position="750"/>
        <end position="761"/>
    </location>
</feature>
<comment type="subcellular location">
    <subcellularLocation>
        <location evidence="2">Cytoplasm</location>
    </subcellularLocation>
    <subcellularLocation>
        <location evidence="1">Endosome</location>
    </subcellularLocation>
</comment>
<dbReference type="FunCoup" id="W4JV82">
    <property type="interactions" value="364"/>
</dbReference>
<evidence type="ECO:0000313" key="9">
    <source>
        <dbReference type="Proteomes" id="UP000030671"/>
    </source>
</evidence>
<dbReference type="InterPro" id="IPR038499">
    <property type="entry name" value="BRO1_sf"/>
</dbReference>
<feature type="compositionally biased region" description="Pro residues" evidence="6">
    <location>
        <begin position="765"/>
        <end position="777"/>
    </location>
</feature>
<dbReference type="PANTHER" id="PTHR23030">
    <property type="entry name" value="PCD6 INTERACTING PROTEIN-RELATED"/>
    <property type="match status" value="1"/>
</dbReference>
<dbReference type="GeneID" id="20678225"/>
<dbReference type="Gene3D" id="1.25.40.280">
    <property type="entry name" value="alix/aip1 like domains"/>
    <property type="match status" value="1"/>
</dbReference>
<gene>
    <name evidence="8" type="ORF">HETIRDRAFT_52732</name>
</gene>
<keyword evidence="9" id="KW-1185">Reference proteome</keyword>
<evidence type="ECO:0000256" key="4">
    <source>
        <dbReference type="ARBA" id="ARBA00022753"/>
    </source>
</evidence>
<dbReference type="OrthoDB" id="2141925at2759"/>
<dbReference type="CDD" id="cd09237">
    <property type="entry name" value="V_ScBro1_like"/>
    <property type="match status" value="1"/>
</dbReference>
<dbReference type="Pfam" id="PF13949">
    <property type="entry name" value="ALIX_LYPXL_bnd"/>
    <property type="match status" value="1"/>
</dbReference>
<protein>
    <recommendedName>
        <fullName evidence="5">BRO domain-containing protein 1</fullName>
    </recommendedName>
</protein>